<dbReference type="AlphaFoldDB" id="A0A5J9SFT3"/>
<keyword evidence="2" id="KW-1185">Reference proteome</keyword>
<dbReference type="EMBL" id="RWGY01000897">
    <property type="protein sequence ID" value="TVT98117.1"/>
    <property type="molecule type" value="Genomic_DNA"/>
</dbReference>
<reference evidence="1 2" key="1">
    <citation type="journal article" date="2019" name="Sci. Rep.">
        <title>A high-quality genome of Eragrostis curvula grass provides insights into Poaceae evolution and supports new strategies to enhance forage quality.</title>
        <authorList>
            <person name="Carballo J."/>
            <person name="Santos B.A.C.M."/>
            <person name="Zappacosta D."/>
            <person name="Garbus I."/>
            <person name="Selva J.P."/>
            <person name="Gallo C.A."/>
            <person name="Diaz A."/>
            <person name="Albertini E."/>
            <person name="Caccamo M."/>
            <person name="Echenique V."/>
        </authorList>
    </citation>
    <scope>NUCLEOTIDE SEQUENCE [LARGE SCALE GENOMIC DNA]</scope>
    <source>
        <strain evidence="2">cv. Victoria</strain>
        <tissue evidence="1">Leaf</tissue>
    </source>
</reference>
<comment type="caution">
    <text evidence="1">The sequence shown here is derived from an EMBL/GenBank/DDBJ whole genome shotgun (WGS) entry which is preliminary data.</text>
</comment>
<gene>
    <name evidence="1" type="ORF">EJB05_56594</name>
</gene>
<evidence type="ECO:0000313" key="1">
    <source>
        <dbReference type="EMBL" id="TVT98117.1"/>
    </source>
</evidence>
<dbReference type="Gramene" id="TVT98117">
    <property type="protein sequence ID" value="TVT98117"/>
    <property type="gene ID" value="EJB05_56594"/>
</dbReference>
<accession>A0A5J9SFT3</accession>
<protein>
    <submittedName>
        <fullName evidence="1">Uncharacterized protein</fullName>
    </submittedName>
</protein>
<organism evidence="1 2">
    <name type="scientific">Eragrostis curvula</name>
    <name type="common">weeping love grass</name>
    <dbReference type="NCBI Taxonomy" id="38414"/>
    <lineage>
        <taxon>Eukaryota</taxon>
        <taxon>Viridiplantae</taxon>
        <taxon>Streptophyta</taxon>
        <taxon>Embryophyta</taxon>
        <taxon>Tracheophyta</taxon>
        <taxon>Spermatophyta</taxon>
        <taxon>Magnoliopsida</taxon>
        <taxon>Liliopsida</taxon>
        <taxon>Poales</taxon>
        <taxon>Poaceae</taxon>
        <taxon>PACMAD clade</taxon>
        <taxon>Chloridoideae</taxon>
        <taxon>Eragrostideae</taxon>
        <taxon>Eragrostidinae</taxon>
        <taxon>Eragrostis</taxon>
    </lineage>
</organism>
<evidence type="ECO:0000313" key="2">
    <source>
        <dbReference type="Proteomes" id="UP000324897"/>
    </source>
</evidence>
<sequence length="196" mass="22329">SYNDEGVGEVRGEGNVNGVNMVVNGRRIGTKRGLGAGRSRGWVRSRVIHTVHVERTRSTNGFAVWPQNRGGDEDGVLSRVKANGRPVQVTAMRFAGQGDTRRHRDGFPVWPQNRWWMVSRFSLKTVVEGFRFRPQNRWWMVSRFRPQTDGGRFPGFGLKTGCGGWWCTWHHREGSFEVKLSCEGPDGIRVMEKMLN</sequence>
<dbReference type="Proteomes" id="UP000324897">
    <property type="component" value="Unassembled WGS sequence"/>
</dbReference>
<name>A0A5J9SFT3_9POAL</name>
<proteinExistence type="predicted"/>
<feature type="non-terminal residue" evidence="1">
    <location>
        <position position="1"/>
    </location>
</feature>